<feature type="binding site" evidence="3">
    <location>
        <position position="136"/>
    </location>
    <ligand>
        <name>Zn(2+)</name>
        <dbReference type="ChEBI" id="CHEBI:29105"/>
    </ligand>
</feature>
<dbReference type="InterPro" id="IPR026590">
    <property type="entry name" value="Ssirtuin_cat_dom"/>
</dbReference>
<feature type="binding site" evidence="3">
    <location>
        <position position="176"/>
    </location>
    <ligand>
        <name>Zn(2+)</name>
        <dbReference type="ChEBI" id="CHEBI:29105"/>
    </ligand>
</feature>
<keyword evidence="3" id="KW-0862">Zinc</keyword>
<name>A0A7S3PIG9_9STRA</name>
<feature type="binding site" evidence="3">
    <location>
        <position position="173"/>
    </location>
    <ligand>
        <name>Zn(2+)</name>
        <dbReference type="ChEBI" id="CHEBI:29105"/>
    </ligand>
</feature>
<dbReference type="SUPFAM" id="SSF52467">
    <property type="entry name" value="DHS-like NAD/FAD-binding domain"/>
    <property type="match status" value="1"/>
</dbReference>
<dbReference type="InterPro" id="IPR029035">
    <property type="entry name" value="DHS-like_NAD/FAD-binding_dom"/>
</dbReference>
<dbReference type="GO" id="GO:0070403">
    <property type="term" value="F:NAD+ binding"/>
    <property type="evidence" value="ECO:0007669"/>
    <property type="project" value="InterPro"/>
</dbReference>
<comment type="caution">
    <text evidence="3">Lacks conserved residue(s) required for the propagation of feature annotation.</text>
</comment>
<feature type="domain" description="Deacetylase sirtuin-type" evidence="5">
    <location>
        <begin position="3"/>
        <end position="322"/>
    </location>
</feature>
<dbReference type="PANTHER" id="PTHR11085">
    <property type="entry name" value="NAD-DEPENDENT PROTEIN DEACYLASE SIRTUIN-5, MITOCHONDRIAL-RELATED"/>
    <property type="match status" value="1"/>
</dbReference>
<dbReference type="AlphaFoldDB" id="A0A7S3PIG9"/>
<evidence type="ECO:0000313" key="6">
    <source>
        <dbReference type="EMBL" id="CAE0440406.1"/>
    </source>
</evidence>
<dbReference type="CDD" id="cd00296">
    <property type="entry name" value="SIR2"/>
    <property type="match status" value="1"/>
</dbReference>
<organism evidence="6">
    <name type="scientific">Aplanochytrium stocchinoi</name>
    <dbReference type="NCBI Taxonomy" id="215587"/>
    <lineage>
        <taxon>Eukaryota</taxon>
        <taxon>Sar</taxon>
        <taxon>Stramenopiles</taxon>
        <taxon>Bigyra</taxon>
        <taxon>Labyrinthulomycetes</taxon>
        <taxon>Thraustochytrida</taxon>
        <taxon>Thraustochytriidae</taxon>
        <taxon>Aplanochytrium</taxon>
    </lineage>
</organism>
<dbReference type="PANTHER" id="PTHR11085:SF10">
    <property type="entry name" value="NAD-DEPENDENT PROTEIN DEACYLASE SIRTUIN-5, MITOCHONDRIAL-RELATED"/>
    <property type="match status" value="1"/>
</dbReference>
<keyword evidence="1" id="KW-0808">Transferase</keyword>
<accession>A0A7S3PIG9</accession>
<dbReference type="GO" id="GO:0046872">
    <property type="term" value="F:metal ion binding"/>
    <property type="evidence" value="ECO:0007669"/>
    <property type="project" value="UniProtKB-KW"/>
</dbReference>
<dbReference type="InterPro" id="IPR026591">
    <property type="entry name" value="Sirtuin_cat_small_dom_sf"/>
</dbReference>
<evidence type="ECO:0000256" key="4">
    <source>
        <dbReference type="SAM" id="MobiDB-lite"/>
    </source>
</evidence>
<gene>
    <name evidence="6" type="ORF">ASTO00021_LOCUS10540</name>
</gene>
<evidence type="ECO:0000256" key="1">
    <source>
        <dbReference type="ARBA" id="ARBA00022679"/>
    </source>
</evidence>
<feature type="compositionally biased region" description="Basic residues" evidence="4">
    <location>
        <begin position="465"/>
        <end position="504"/>
    </location>
</feature>
<dbReference type="Gene3D" id="3.30.1600.10">
    <property type="entry name" value="SIR2/SIRT2 'Small Domain"/>
    <property type="match status" value="1"/>
</dbReference>
<evidence type="ECO:0000256" key="3">
    <source>
        <dbReference type="PROSITE-ProRule" id="PRU00236"/>
    </source>
</evidence>
<keyword evidence="2" id="KW-0520">NAD</keyword>
<reference evidence="6" key="1">
    <citation type="submission" date="2021-01" db="EMBL/GenBank/DDBJ databases">
        <authorList>
            <person name="Corre E."/>
            <person name="Pelletier E."/>
            <person name="Niang G."/>
            <person name="Scheremetjew M."/>
            <person name="Finn R."/>
            <person name="Kale V."/>
            <person name="Holt S."/>
            <person name="Cochrane G."/>
            <person name="Meng A."/>
            <person name="Brown T."/>
            <person name="Cohen L."/>
        </authorList>
    </citation>
    <scope>NUCLEOTIDE SEQUENCE</scope>
    <source>
        <strain evidence="6">GSBS06</strain>
    </source>
</reference>
<evidence type="ECO:0000259" key="5">
    <source>
        <dbReference type="PROSITE" id="PS50305"/>
    </source>
</evidence>
<feature type="region of interest" description="Disordered" evidence="4">
    <location>
        <begin position="416"/>
        <end position="439"/>
    </location>
</feature>
<proteinExistence type="predicted"/>
<dbReference type="GO" id="GO:0005634">
    <property type="term" value="C:nucleus"/>
    <property type="evidence" value="ECO:0007669"/>
    <property type="project" value="TreeGrafter"/>
</dbReference>
<dbReference type="Gene3D" id="3.40.50.1220">
    <property type="entry name" value="TPP-binding domain"/>
    <property type="match status" value="1"/>
</dbReference>
<dbReference type="InterPro" id="IPR050134">
    <property type="entry name" value="NAD-dep_sirtuin_deacylases"/>
</dbReference>
<dbReference type="EMBL" id="HBIN01013938">
    <property type="protein sequence ID" value="CAE0440406.1"/>
    <property type="molecule type" value="Transcribed_RNA"/>
</dbReference>
<evidence type="ECO:0000256" key="2">
    <source>
        <dbReference type="ARBA" id="ARBA00023027"/>
    </source>
</evidence>
<feature type="binding site" evidence="3">
    <location>
        <position position="140"/>
    </location>
    <ligand>
        <name>Zn(2+)</name>
        <dbReference type="ChEBI" id="CHEBI:29105"/>
    </ligand>
</feature>
<dbReference type="GO" id="GO:0017136">
    <property type="term" value="F:histone deacetylase activity, NAD-dependent"/>
    <property type="evidence" value="ECO:0007669"/>
    <property type="project" value="TreeGrafter"/>
</dbReference>
<dbReference type="PROSITE" id="PS50305">
    <property type="entry name" value="SIRTUIN"/>
    <property type="match status" value="1"/>
</dbReference>
<keyword evidence="3" id="KW-0479">Metal-binding</keyword>
<dbReference type="InterPro" id="IPR003000">
    <property type="entry name" value="Sirtuin"/>
</dbReference>
<sequence>MKVETVLNGLDRLVDLVIDPGKNVVFVTGGALSSASGLPPFREIGTATVSFGQFGDSWWNRKKFDDDPLSWWNSFWHKLYWNSGSPNTGHNALKHIVTRFSGNVVVTQSIDGLHHKSGLKDEKLVEVYGRVGKFRCLGICKGALLDLENIKNEGESKLVEDEVTKNFKTVPVCSQCGGRVLPNVRLSGEEDAEFILDGETVLKDQQMQRAASWIKSANAIVFIGSSTTGIFFTILKWIENIMLEKSKPVPELFLLGTRSIKDTIFRAGKAESFKNIDRISCQFAHLQGRPEQTLSLFAATTDHIDGIDAMPTSLAQPEYEWDHFAPENENHKRSECRKVSKAFADLNPKDTDAANKLKNSYASWMGGSSSSEFYDSNEENKIQEQVEKERKKKLNKMAKKFGLYIETTNFWTKEFEKSNDTKRRSPNSIRPGHSPMSLLIPRSALPEKVNKDIGQSVDAPEWAKGKKKIKIKTEPKRKRSPVKRKKPQEKTKAKTTKKKKKKRKNSDGSEGPEPQKGKNQEEGEAADILASMFGS</sequence>
<feature type="region of interest" description="Disordered" evidence="4">
    <location>
        <begin position="456"/>
        <end position="535"/>
    </location>
</feature>
<dbReference type="Pfam" id="PF02146">
    <property type="entry name" value="SIR2"/>
    <property type="match status" value="1"/>
</dbReference>
<protein>
    <recommendedName>
        <fullName evidence="5">Deacetylase sirtuin-type domain-containing protein</fullName>
    </recommendedName>
</protein>